<accession>A0A1S9P832</accession>
<evidence type="ECO:0000313" key="1">
    <source>
        <dbReference type="EMBL" id="OOQ57120.1"/>
    </source>
</evidence>
<dbReference type="Proteomes" id="UP000189739">
    <property type="component" value="Unassembled WGS sequence"/>
</dbReference>
<dbReference type="STRING" id="1792845.BC343_16500"/>
<dbReference type="RefSeq" id="WP_078350994.1">
    <property type="nucleotide sequence ID" value="NZ_MBTF01000037.1"/>
</dbReference>
<evidence type="ECO:0000313" key="2">
    <source>
        <dbReference type="Proteomes" id="UP000189739"/>
    </source>
</evidence>
<comment type="caution">
    <text evidence="1">The sequence shown here is derived from an EMBL/GenBank/DDBJ whole genome shotgun (WGS) entry which is preliminary data.</text>
</comment>
<gene>
    <name evidence="1" type="ORF">BC343_16500</name>
</gene>
<name>A0A1S9P832_9SPHI</name>
<sequence length="73" mass="7878">MKNTIGISPSLMGMIERQDRLLKMVPKVLVPPSNPIAEHVLKSHARLEKFITGPATAAAKIAGVIPACYITKL</sequence>
<organism evidence="1 2">
    <name type="scientific">Mucilaginibacter pedocola</name>
    <dbReference type="NCBI Taxonomy" id="1792845"/>
    <lineage>
        <taxon>Bacteria</taxon>
        <taxon>Pseudomonadati</taxon>
        <taxon>Bacteroidota</taxon>
        <taxon>Sphingobacteriia</taxon>
        <taxon>Sphingobacteriales</taxon>
        <taxon>Sphingobacteriaceae</taxon>
        <taxon>Mucilaginibacter</taxon>
    </lineage>
</organism>
<dbReference type="AlphaFoldDB" id="A0A1S9P832"/>
<proteinExistence type="predicted"/>
<protein>
    <submittedName>
        <fullName evidence="1">Uncharacterized protein</fullName>
    </submittedName>
</protein>
<reference evidence="1 2" key="1">
    <citation type="submission" date="2016-07" db="EMBL/GenBank/DDBJ databases">
        <title>Genomic analysis of zinc-resistant bacterium Mucilaginibacter pedocola TBZ30.</title>
        <authorList>
            <person name="Huang J."/>
            <person name="Tang J."/>
        </authorList>
    </citation>
    <scope>NUCLEOTIDE SEQUENCE [LARGE SCALE GENOMIC DNA]</scope>
    <source>
        <strain evidence="1 2">TBZ30</strain>
    </source>
</reference>
<keyword evidence="2" id="KW-1185">Reference proteome</keyword>
<dbReference type="EMBL" id="MBTF01000037">
    <property type="protein sequence ID" value="OOQ57120.1"/>
    <property type="molecule type" value="Genomic_DNA"/>
</dbReference>